<keyword evidence="1" id="KW-0802">TPR repeat</keyword>
<keyword evidence="2" id="KW-0175">Coiled coil</keyword>
<organism evidence="4 5">
    <name type="scientific">Echinicola jeungdonensis</name>
    <dbReference type="NCBI Taxonomy" id="709343"/>
    <lineage>
        <taxon>Bacteria</taxon>
        <taxon>Pseudomonadati</taxon>
        <taxon>Bacteroidota</taxon>
        <taxon>Cytophagia</taxon>
        <taxon>Cytophagales</taxon>
        <taxon>Cyclobacteriaceae</taxon>
        <taxon>Echinicola</taxon>
    </lineage>
</organism>
<dbReference type="SUPFAM" id="SSF48452">
    <property type="entry name" value="TPR-like"/>
    <property type="match status" value="1"/>
</dbReference>
<dbReference type="Proteomes" id="UP001589654">
    <property type="component" value="Unassembled WGS sequence"/>
</dbReference>
<sequence length="433" mass="48847">MKTKIALIGLLSFVMVGLVQAQDNWNWPEDPKLEAKAREYNAAYNDYRKAEQYIAATKPLHWLLVNAPDLNEAIYINGVEVYDGAAKKTTDEEKASVYQDSVMTIYDLRNEKYNNEAKWIENKAYYAYKYYKSNKDKVGDAAGYFETAMEHHGKLSPGLVPAYFDLVYRNFAYNKAYTPEEILNIYEKQYSSLEKAEEAGNDVSTSKATLDQILVAMEIIDCDFIENKMGPKLKADPNNVKLAKQIFQYAVQYKCTSSPVFTKALEVVDNDSPTFSTSQVRGLRYLQSKEFAKAVEMFERALTLAENNKQKAEVQYDLAKAQANLGQKSSARQSALKAAELDSERTSDAWSFIGSLYMGSSNECRGGQSRVKDYSIFIAAYEAFVKAGDNQGMANAKSRFPSKEELFTEGYQVGQTINTGCWIGQSVTLRTRD</sequence>
<name>A0ABV5J4C2_9BACT</name>
<keyword evidence="3" id="KW-0732">Signal</keyword>
<feature type="chain" id="PRO_5046044091" evidence="3">
    <location>
        <begin position="22"/>
        <end position="433"/>
    </location>
</feature>
<feature type="repeat" description="TPR" evidence="1">
    <location>
        <begin position="275"/>
        <end position="308"/>
    </location>
</feature>
<dbReference type="SMART" id="SM00028">
    <property type="entry name" value="TPR"/>
    <property type="match status" value="2"/>
</dbReference>
<evidence type="ECO:0000256" key="1">
    <source>
        <dbReference type="PROSITE-ProRule" id="PRU00339"/>
    </source>
</evidence>
<evidence type="ECO:0000256" key="2">
    <source>
        <dbReference type="SAM" id="Coils"/>
    </source>
</evidence>
<dbReference type="EMBL" id="JBHMEW010000011">
    <property type="protein sequence ID" value="MFB9210824.1"/>
    <property type="molecule type" value="Genomic_DNA"/>
</dbReference>
<dbReference type="RefSeq" id="WP_290247371.1">
    <property type="nucleotide sequence ID" value="NZ_JAUFQT010000001.1"/>
</dbReference>
<feature type="signal peptide" evidence="3">
    <location>
        <begin position="1"/>
        <end position="21"/>
    </location>
</feature>
<gene>
    <name evidence="4" type="ORF">ACFFUR_03335</name>
</gene>
<reference evidence="4 5" key="1">
    <citation type="submission" date="2024-09" db="EMBL/GenBank/DDBJ databases">
        <authorList>
            <person name="Sun Q."/>
            <person name="Mori K."/>
        </authorList>
    </citation>
    <scope>NUCLEOTIDE SEQUENCE [LARGE SCALE GENOMIC DNA]</scope>
    <source>
        <strain evidence="4 5">CECT 7682</strain>
    </source>
</reference>
<protein>
    <submittedName>
        <fullName evidence="4">Tetratricopeptide repeat protein</fullName>
    </submittedName>
</protein>
<feature type="coiled-coil region" evidence="2">
    <location>
        <begin position="295"/>
        <end position="324"/>
    </location>
</feature>
<dbReference type="InterPro" id="IPR019734">
    <property type="entry name" value="TPR_rpt"/>
</dbReference>
<evidence type="ECO:0000313" key="4">
    <source>
        <dbReference type="EMBL" id="MFB9210824.1"/>
    </source>
</evidence>
<keyword evidence="5" id="KW-1185">Reference proteome</keyword>
<proteinExistence type="predicted"/>
<accession>A0ABV5J4C2</accession>
<evidence type="ECO:0000313" key="5">
    <source>
        <dbReference type="Proteomes" id="UP001589654"/>
    </source>
</evidence>
<dbReference type="PROSITE" id="PS50005">
    <property type="entry name" value="TPR"/>
    <property type="match status" value="1"/>
</dbReference>
<dbReference type="Gene3D" id="1.25.40.10">
    <property type="entry name" value="Tetratricopeptide repeat domain"/>
    <property type="match status" value="1"/>
</dbReference>
<comment type="caution">
    <text evidence="4">The sequence shown here is derived from an EMBL/GenBank/DDBJ whole genome shotgun (WGS) entry which is preliminary data.</text>
</comment>
<evidence type="ECO:0000256" key="3">
    <source>
        <dbReference type="SAM" id="SignalP"/>
    </source>
</evidence>
<dbReference type="InterPro" id="IPR011990">
    <property type="entry name" value="TPR-like_helical_dom_sf"/>
</dbReference>